<dbReference type="HOGENOM" id="CLU_2845636_0_0_9"/>
<evidence type="ECO:0000256" key="1">
    <source>
        <dbReference type="SAM" id="MobiDB-lite"/>
    </source>
</evidence>
<keyword evidence="3" id="KW-1185">Reference proteome</keyword>
<evidence type="ECO:0000313" key="3">
    <source>
        <dbReference type="Proteomes" id="UP000029500"/>
    </source>
</evidence>
<reference evidence="2 3" key="1">
    <citation type="submission" date="2014-08" db="EMBL/GenBank/DDBJ databases">
        <title>Comparative genomics of the Paenibacillus odorifer group.</title>
        <authorList>
            <person name="den Bakker H.C."/>
            <person name="Tsai Y.-C."/>
            <person name="Martin N."/>
            <person name="Korlach J."/>
            <person name="Wiedmann M."/>
        </authorList>
    </citation>
    <scope>NUCLEOTIDE SEQUENCE [LARGE SCALE GENOMIC DNA]</scope>
    <source>
        <strain evidence="2 3">DSM 15220</strain>
    </source>
</reference>
<dbReference type="STRING" id="189425.PGRAT_21460"/>
<dbReference type="AlphaFoldDB" id="A0A089MEQ6"/>
<gene>
    <name evidence="2" type="ORF">PGRAT_21460</name>
</gene>
<feature type="compositionally biased region" description="Basic and acidic residues" evidence="1">
    <location>
        <begin position="1"/>
        <end position="14"/>
    </location>
</feature>
<dbReference type="Proteomes" id="UP000029500">
    <property type="component" value="Chromosome"/>
</dbReference>
<accession>A0A089MEQ6</accession>
<organism evidence="2 3">
    <name type="scientific">Paenibacillus graminis</name>
    <dbReference type="NCBI Taxonomy" id="189425"/>
    <lineage>
        <taxon>Bacteria</taxon>
        <taxon>Bacillati</taxon>
        <taxon>Bacillota</taxon>
        <taxon>Bacilli</taxon>
        <taxon>Bacillales</taxon>
        <taxon>Paenibacillaceae</taxon>
        <taxon>Paenibacillus</taxon>
    </lineage>
</organism>
<proteinExistence type="predicted"/>
<feature type="region of interest" description="Disordered" evidence="1">
    <location>
        <begin position="1"/>
        <end position="33"/>
    </location>
</feature>
<evidence type="ECO:0000313" key="2">
    <source>
        <dbReference type="EMBL" id="AIQ69918.1"/>
    </source>
</evidence>
<sequence>MHRSGARDEIKGRNTFDFPARGPLGGKPSGKRHLNFSKIKKLRGLGGKRALNSALFLYLGRIRVN</sequence>
<dbReference type="KEGG" id="pgm:PGRAT_21460"/>
<protein>
    <submittedName>
        <fullName evidence="2">Uncharacterized protein</fullName>
    </submittedName>
</protein>
<dbReference type="EMBL" id="CP009287">
    <property type="protein sequence ID" value="AIQ69918.1"/>
    <property type="molecule type" value="Genomic_DNA"/>
</dbReference>
<name>A0A089MEQ6_9BACL</name>